<dbReference type="Pfam" id="PF02386">
    <property type="entry name" value="TrkH"/>
    <property type="match status" value="1"/>
</dbReference>
<feature type="transmembrane region" description="Helical" evidence="9">
    <location>
        <begin position="196"/>
        <end position="214"/>
    </location>
</feature>
<dbReference type="GO" id="GO:0008324">
    <property type="term" value="F:monoatomic cation transmembrane transporter activity"/>
    <property type="evidence" value="ECO:0007669"/>
    <property type="project" value="InterPro"/>
</dbReference>
<evidence type="ECO:0000313" key="10">
    <source>
        <dbReference type="EMBL" id="MBL6761895.1"/>
    </source>
</evidence>
<evidence type="ECO:0000256" key="6">
    <source>
        <dbReference type="ARBA" id="ARBA00022989"/>
    </source>
</evidence>
<keyword evidence="8 9" id="KW-0472">Membrane</keyword>
<dbReference type="PANTHER" id="PTHR32024">
    <property type="entry name" value="TRK SYSTEM POTASSIUM UPTAKE PROTEIN TRKG-RELATED"/>
    <property type="match status" value="1"/>
</dbReference>
<evidence type="ECO:0008006" key="12">
    <source>
        <dbReference type="Google" id="ProtNLM"/>
    </source>
</evidence>
<keyword evidence="5 9" id="KW-0812">Transmembrane</keyword>
<dbReference type="InterPro" id="IPR003445">
    <property type="entry name" value="Cat_transpt"/>
</dbReference>
<feature type="transmembrane region" description="Helical" evidence="9">
    <location>
        <begin position="375"/>
        <end position="397"/>
    </location>
</feature>
<feature type="transmembrane region" description="Helical" evidence="9">
    <location>
        <begin position="56"/>
        <end position="77"/>
    </location>
</feature>
<dbReference type="GO" id="GO:0030001">
    <property type="term" value="P:metal ion transport"/>
    <property type="evidence" value="ECO:0007669"/>
    <property type="project" value="UniProtKB-ARBA"/>
</dbReference>
<name>A0A937L6W0_9PROT</name>
<evidence type="ECO:0000256" key="2">
    <source>
        <dbReference type="ARBA" id="ARBA00009137"/>
    </source>
</evidence>
<evidence type="ECO:0000256" key="1">
    <source>
        <dbReference type="ARBA" id="ARBA00004651"/>
    </source>
</evidence>
<feature type="transmembrane region" description="Helical" evidence="9">
    <location>
        <begin position="260"/>
        <end position="288"/>
    </location>
</feature>
<organism evidence="10 11">
    <name type="scientific">PS1 clade bacterium</name>
    <dbReference type="NCBI Taxonomy" id="2175152"/>
    <lineage>
        <taxon>Bacteria</taxon>
        <taxon>Pseudomonadati</taxon>
        <taxon>Pseudomonadota</taxon>
        <taxon>Alphaproteobacteria</taxon>
        <taxon>PS1 clade</taxon>
    </lineage>
</organism>
<feature type="transmembrane region" description="Helical" evidence="9">
    <location>
        <begin position="433"/>
        <end position="456"/>
    </location>
</feature>
<evidence type="ECO:0000256" key="5">
    <source>
        <dbReference type="ARBA" id="ARBA00022692"/>
    </source>
</evidence>
<keyword evidence="4" id="KW-1003">Cell membrane</keyword>
<sequence length="465" mass="49108">MIALLMLVPWLASLVDADFTHAGNFTIGLMLTTFISGALLLSGYSSRRHRANGMELLLIMVLFWTLLPAIAAIPFIGATQIDGLVAAYFEAVSALTTSGGSILAVPEAETAPILLWRAALSWLGGLWTLVFAVAVLAPFGIGGITLIGSPLLQHDEDAPLSSRLGRPLRLILPVYLMFTGLGVAGLALSGSPMTEAFCLALSAISTSGMSVYTASLGDVLSQGGQAVMAILCFIGSISVPMLMVLTLGREARSSFQAGEMRVFIALILGYTLVTMLTVPNSGGIAVLWQAVALHSTAGFNFMPGDGLAAWPLVWVMVPVLIGGMALSTSGGIKVMRAIILAKDLGSELGKLSYPSSVHPLSLEGRHLQDRDFNAAWAFTAIFILFVTLGVLLLGLFGTGLADAWPIVLGALTNSLAIVSHLDMPLGFAAMPDALQITIALLMIAGRIELLILMVLFTSSFWRYMR</sequence>
<evidence type="ECO:0000313" key="11">
    <source>
        <dbReference type="Proteomes" id="UP000785783"/>
    </source>
</evidence>
<accession>A0A937L6W0</accession>
<dbReference type="GO" id="GO:0005886">
    <property type="term" value="C:plasma membrane"/>
    <property type="evidence" value="ECO:0007669"/>
    <property type="project" value="UniProtKB-SubCell"/>
</dbReference>
<keyword evidence="3" id="KW-0813">Transport</keyword>
<feature type="transmembrane region" description="Helical" evidence="9">
    <location>
        <begin position="83"/>
        <end position="105"/>
    </location>
</feature>
<comment type="subcellular location">
    <subcellularLocation>
        <location evidence="1">Cell membrane</location>
        <topology evidence="1">Multi-pass membrane protein</topology>
    </subcellularLocation>
</comment>
<evidence type="ECO:0000256" key="7">
    <source>
        <dbReference type="ARBA" id="ARBA00023065"/>
    </source>
</evidence>
<keyword evidence="7" id="KW-0406">Ion transport</keyword>
<evidence type="ECO:0000256" key="8">
    <source>
        <dbReference type="ARBA" id="ARBA00023136"/>
    </source>
</evidence>
<dbReference type="Proteomes" id="UP000785783">
    <property type="component" value="Unassembled WGS sequence"/>
</dbReference>
<feature type="transmembrane region" description="Helical" evidence="9">
    <location>
        <begin position="27"/>
        <end position="44"/>
    </location>
</feature>
<dbReference type="AlphaFoldDB" id="A0A937L6W0"/>
<comment type="similarity">
    <text evidence="2">Belongs to the TrkH potassium transport family.</text>
</comment>
<dbReference type="EMBL" id="JADHOK010000046">
    <property type="protein sequence ID" value="MBL6761895.1"/>
    <property type="molecule type" value="Genomic_DNA"/>
</dbReference>
<reference evidence="10" key="1">
    <citation type="submission" date="2020-10" db="EMBL/GenBank/DDBJ databases">
        <title>Microbiome of the Black Sea water column analyzed by genome centric metagenomics.</title>
        <authorList>
            <person name="Cabello-Yeves P.J."/>
            <person name="Callieri C."/>
            <person name="Picazo A."/>
            <person name="Mehrshad M."/>
            <person name="Haro-Moreno J.M."/>
            <person name="Roda-Garcia J."/>
            <person name="Dzembekova N."/>
            <person name="Slabakova V."/>
            <person name="Slabakova N."/>
            <person name="Moncheva S."/>
            <person name="Rodriguez-Valera F."/>
        </authorList>
    </citation>
    <scope>NUCLEOTIDE SEQUENCE</scope>
    <source>
        <strain evidence="10">BS307-5m-G5</strain>
    </source>
</reference>
<feature type="transmembrane region" description="Helical" evidence="9">
    <location>
        <begin position="168"/>
        <end position="189"/>
    </location>
</feature>
<dbReference type="PANTHER" id="PTHR32024:SF2">
    <property type="entry name" value="TRK SYSTEM POTASSIUM UPTAKE PROTEIN TRKG-RELATED"/>
    <property type="match status" value="1"/>
</dbReference>
<gene>
    <name evidence="10" type="ORF">ISQ19_04275</name>
</gene>
<feature type="transmembrane region" description="Helical" evidence="9">
    <location>
        <begin position="308"/>
        <end position="326"/>
    </location>
</feature>
<proteinExistence type="inferred from homology"/>
<comment type="caution">
    <text evidence="10">The sequence shown here is derived from an EMBL/GenBank/DDBJ whole genome shotgun (WGS) entry which is preliminary data.</text>
</comment>
<keyword evidence="6 9" id="KW-1133">Transmembrane helix</keyword>
<protein>
    <recommendedName>
        <fullName evidence="12">TrkH family potassium uptake protein</fullName>
    </recommendedName>
</protein>
<feature type="transmembrane region" description="Helical" evidence="9">
    <location>
        <begin position="126"/>
        <end position="148"/>
    </location>
</feature>
<evidence type="ECO:0000256" key="9">
    <source>
        <dbReference type="SAM" id="Phobius"/>
    </source>
</evidence>
<evidence type="ECO:0000256" key="4">
    <source>
        <dbReference type="ARBA" id="ARBA00022475"/>
    </source>
</evidence>
<feature type="transmembrane region" description="Helical" evidence="9">
    <location>
        <begin position="226"/>
        <end position="248"/>
    </location>
</feature>
<evidence type="ECO:0000256" key="3">
    <source>
        <dbReference type="ARBA" id="ARBA00022448"/>
    </source>
</evidence>